<feature type="compositionally biased region" description="Polar residues" evidence="1">
    <location>
        <begin position="60"/>
        <end position="72"/>
    </location>
</feature>
<organism evidence="3 4">
    <name type="scientific">Paraburkholderia terrae</name>
    <dbReference type="NCBI Taxonomy" id="311230"/>
    <lineage>
        <taxon>Bacteria</taxon>
        <taxon>Pseudomonadati</taxon>
        <taxon>Pseudomonadota</taxon>
        <taxon>Betaproteobacteria</taxon>
        <taxon>Burkholderiales</taxon>
        <taxon>Burkholderiaceae</taxon>
        <taxon>Paraburkholderia</taxon>
    </lineage>
</organism>
<feature type="region of interest" description="Disordered" evidence="1">
    <location>
        <begin position="60"/>
        <end position="83"/>
    </location>
</feature>
<name>A0A2I8EYL0_9BURK</name>
<feature type="compositionally biased region" description="Basic and acidic residues" evidence="1">
    <location>
        <begin position="73"/>
        <end position="83"/>
    </location>
</feature>
<accession>A0A2I8EYL0</accession>
<dbReference type="AlphaFoldDB" id="A0A2I8EYL0"/>
<evidence type="ECO:0008006" key="5">
    <source>
        <dbReference type="Google" id="ProtNLM"/>
    </source>
</evidence>
<evidence type="ECO:0000313" key="4">
    <source>
        <dbReference type="Proteomes" id="UP000243502"/>
    </source>
</evidence>
<evidence type="ECO:0000313" key="3">
    <source>
        <dbReference type="EMBL" id="AUT64590.1"/>
    </source>
</evidence>
<dbReference type="RefSeq" id="WP_042311953.1">
    <property type="nucleotide sequence ID" value="NZ_CP026113.1"/>
</dbReference>
<proteinExistence type="predicted"/>
<dbReference type="KEGG" id="pter:C2L65_33575"/>
<keyword evidence="2" id="KW-0732">Signal</keyword>
<protein>
    <recommendedName>
        <fullName evidence="5">DUF4148 domain-containing protein</fullName>
    </recommendedName>
</protein>
<evidence type="ECO:0000256" key="1">
    <source>
        <dbReference type="SAM" id="MobiDB-lite"/>
    </source>
</evidence>
<dbReference type="EMBL" id="CP026113">
    <property type="protein sequence ID" value="AUT64590.1"/>
    <property type="molecule type" value="Genomic_DNA"/>
</dbReference>
<reference evidence="3 4" key="1">
    <citation type="submission" date="2018-01" db="EMBL/GenBank/DDBJ databases">
        <title>Species boundaries and ecological features among Paraburkholderia terrae DSMZ17804T, P. hospita DSMZ17164T and P. caribensis DSMZ13236T.</title>
        <authorList>
            <person name="Pratama A.A."/>
        </authorList>
    </citation>
    <scope>NUCLEOTIDE SEQUENCE [LARGE SCALE GENOMIC DNA]</scope>
    <source>
        <strain evidence="3 4">DSM 17804</strain>
    </source>
</reference>
<gene>
    <name evidence="3" type="ORF">C2L65_33575</name>
</gene>
<feature type="chain" id="PRO_5014382295" description="DUF4148 domain-containing protein" evidence="2">
    <location>
        <begin position="20"/>
        <end position="83"/>
    </location>
</feature>
<feature type="signal peptide" evidence="2">
    <location>
        <begin position="1"/>
        <end position="19"/>
    </location>
</feature>
<sequence>MEFLLLATIFFTSSAFLFGAAVAPSPPAANEPASVSRYIEDGATGSPLISQLQGTNGLSAQQAGGATFTNTMSDERISKDANN</sequence>
<dbReference type="Proteomes" id="UP000243502">
    <property type="component" value="Chromosome 3"/>
</dbReference>
<evidence type="ECO:0000256" key="2">
    <source>
        <dbReference type="SAM" id="SignalP"/>
    </source>
</evidence>